<evidence type="ECO:0000259" key="8">
    <source>
        <dbReference type="Pfam" id="PF04290"/>
    </source>
</evidence>
<evidence type="ECO:0000256" key="2">
    <source>
        <dbReference type="ARBA" id="ARBA00022448"/>
    </source>
</evidence>
<evidence type="ECO:0000256" key="4">
    <source>
        <dbReference type="ARBA" id="ARBA00022692"/>
    </source>
</evidence>
<keyword evidence="6 7" id="KW-0472">Membrane</keyword>
<evidence type="ECO:0000256" key="3">
    <source>
        <dbReference type="ARBA" id="ARBA00022475"/>
    </source>
</evidence>
<keyword evidence="7" id="KW-0997">Cell inner membrane</keyword>
<dbReference type="KEGG" id="cmag:CBW24_09775"/>
<dbReference type="GO" id="GO:0022857">
    <property type="term" value="F:transmembrane transporter activity"/>
    <property type="evidence" value="ECO:0007669"/>
    <property type="project" value="UniProtKB-UniRule"/>
</dbReference>
<feature type="transmembrane region" description="Helical" evidence="7">
    <location>
        <begin position="58"/>
        <end position="79"/>
    </location>
</feature>
<dbReference type="GO" id="GO:0005886">
    <property type="term" value="C:plasma membrane"/>
    <property type="evidence" value="ECO:0007669"/>
    <property type="project" value="UniProtKB-SubCell"/>
</dbReference>
<dbReference type="Proteomes" id="UP000219050">
    <property type="component" value="Chromosome"/>
</dbReference>
<protein>
    <recommendedName>
        <fullName evidence="7">TRAP transporter small permease protein</fullName>
    </recommendedName>
</protein>
<proteinExistence type="inferred from homology"/>
<accession>A0A291M375</accession>
<keyword evidence="10" id="KW-1185">Reference proteome</keyword>
<evidence type="ECO:0000313" key="9">
    <source>
        <dbReference type="EMBL" id="ATI43392.1"/>
    </source>
</evidence>
<organism evidence="9 10">
    <name type="scientific">Pacificitalea manganoxidans</name>
    <dbReference type="NCBI Taxonomy" id="1411902"/>
    <lineage>
        <taxon>Bacteria</taxon>
        <taxon>Pseudomonadati</taxon>
        <taxon>Pseudomonadota</taxon>
        <taxon>Alphaproteobacteria</taxon>
        <taxon>Rhodobacterales</taxon>
        <taxon>Paracoccaceae</taxon>
        <taxon>Pacificitalea</taxon>
    </lineage>
</organism>
<gene>
    <name evidence="9" type="ORF">CBW24_09775</name>
</gene>
<feature type="transmembrane region" description="Helical" evidence="7">
    <location>
        <begin position="135"/>
        <end position="158"/>
    </location>
</feature>
<keyword evidence="4 7" id="KW-0812">Transmembrane</keyword>
<feature type="transmembrane region" description="Helical" evidence="7">
    <location>
        <begin position="21"/>
        <end position="46"/>
    </location>
</feature>
<comment type="function">
    <text evidence="7">Part of the tripartite ATP-independent periplasmic (TRAP) transport system.</text>
</comment>
<comment type="subunit">
    <text evidence="7">The complex comprises the extracytoplasmic solute receptor protein and the two transmembrane proteins.</text>
</comment>
<keyword evidence="5 7" id="KW-1133">Transmembrane helix</keyword>
<keyword evidence="3" id="KW-1003">Cell membrane</keyword>
<name>A0A291M375_9RHOB</name>
<evidence type="ECO:0000256" key="5">
    <source>
        <dbReference type="ARBA" id="ARBA00022989"/>
    </source>
</evidence>
<dbReference type="EMBL" id="CP021404">
    <property type="protein sequence ID" value="ATI43392.1"/>
    <property type="molecule type" value="Genomic_DNA"/>
</dbReference>
<dbReference type="Pfam" id="PF04290">
    <property type="entry name" value="DctQ"/>
    <property type="match status" value="1"/>
</dbReference>
<comment type="subcellular location">
    <subcellularLocation>
        <location evidence="7">Cell inner membrane</location>
        <topology evidence="7">Multi-pass membrane protein</topology>
    </subcellularLocation>
    <subcellularLocation>
        <location evidence="1">Cell membrane</location>
        <topology evidence="1">Multi-pass membrane protein</topology>
    </subcellularLocation>
</comment>
<feature type="domain" description="Tripartite ATP-independent periplasmic transporters DctQ component" evidence="8">
    <location>
        <begin position="34"/>
        <end position="162"/>
    </location>
</feature>
<comment type="similarity">
    <text evidence="7">Belongs to the TRAP transporter small permease family.</text>
</comment>
<evidence type="ECO:0000256" key="6">
    <source>
        <dbReference type="ARBA" id="ARBA00023136"/>
    </source>
</evidence>
<evidence type="ECO:0000256" key="7">
    <source>
        <dbReference type="RuleBase" id="RU369079"/>
    </source>
</evidence>
<reference evidence="9 10" key="1">
    <citation type="submission" date="2017-05" db="EMBL/GenBank/DDBJ databases">
        <title>Comparative genomic and metabolic analysis of manganese-oxidizing mechanisms in Celeribater manganoxidans DY25T: its adaption to the environment of polymetallic nodule.</title>
        <authorList>
            <person name="Wang X."/>
        </authorList>
    </citation>
    <scope>NUCLEOTIDE SEQUENCE [LARGE SCALE GENOMIC DNA]</scope>
    <source>
        <strain evidence="9 10">DY25</strain>
    </source>
</reference>
<sequence length="170" mass="18098">MRLGADRTGFSGAVARIVAGWALLGGLVLLVVIAVNMISVMGAVFGHPFPGDFELTEMGVAIAVFAFLPYCQITDANVTADIFTARAGPRLLAALRALASLIAFLFAAILVWRMSDGMLDQREYNYATTILQLPIWLAYLPILLSLALLVAASLVTLTESLRATQGGRNG</sequence>
<keyword evidence="2 7" id="KW-0813">Transport</keyword>
<dbReference type="OrthoDB" id="6183232at2"/>
<feature type="transmembrane region" description="Helical" evidence="7">
    <location>
        <begin position="91"/>
        <end position="115"/>
    </location>
</feature>
<dbReference type="AlphaFoldDB" id="A0A291M375"/>
<evidence type="ECO:0000313" key="10">
    <source>
        <dbReference type="Proteomes" id="UP000219050"/>
    </source>
</evidence>
<dbReference type="InterPro" id="IPR055348">
    <property type="entry name" value="DctQ"/>
</dbReference>
<evidence type="ECO:0000256" key="1">
    <source>
        <dbReference type="ARBA" id="ARBA00004651"/>
    </source>
</evidence>